<dbReference type="PANTHER" id="PTHR38107">
    <property type="match status" value="1"/>
</dbReference>
<dbReference type="GO" id="GO:0016998">
    <property type="term" value="P:cell wall macromolecule catabolic process"/>
    <property type="evidence" value="ECO:0007669"/>
    <property type="project" value="InterPro"/>
</dbReference>
<evidence type="ECO:0000313" key="9">
    <source>
        <dbReference type="Proteomes" id="UP000317663"/>
    </source>
</evidence>
<sequence>MSNVMLTTGANGLALIKDFEGLRLEKYQDVVGKWTIGYGHLILPTESFPQPITGAQAGDLLRKDLAVSEAGVNKWVSMVLTQNQFDALVSFTFNLGVGNLQSSTLLKLLNQGQLQSAADQFLRWNKAGGKEVAGLTRRRIAERSLFLLA</sequence>
<dbReference type="AlphaFoldDB" id="A0A502GB03"/>
<accession>A0A502GB03</accession>
<dbReference type="GO" id="GO:0031640">
    <property type="term" value="P:killing of cells of another organism"/>
    <property type="evidence" value="ECO:0007669"/>
    <property type="project" value="UniProtKB-KW"/>
</dbReference>
<dbReference type="GO" id="GO:0003796">
    <property type="term" value="F:lysozyme activity"/>
    <property type="evidence" value="ECO:0007669"/>
    <property type="project" value="UniProtKB-EC"/>
</dbReference>
<evidence type="ECO:0000256" key="7">
    <source>
        <dbReference type="RuleBase" id="RU003788"/>
    </source>
</evidence>
<keyword evidence="3 7" id="KW-0081">Bacteriolytic enzyme</keyword>
<evidence type="ECO:0000256" key="2">
    <source>
        <dbReference type="ARBA" id="ARBA00022529"/>
    </source>
</evidence>
<dbReference type="InterPro" id="IPR023346">
    <property type="entry name" value="Lysozyme-like_dom_sf"/>
</dbReference>
<dbReference type="EC" id="3.2.1.17" evidence="7"/>
<evidence type="ECO:0000256" key="6">
    <source>
        <dbReference type="ARBA" id="ARBA00023295"/>
    </source>
</evidence>
<dbReference type="OrthoDB" id="8141296at2"/>
<evidence type="ECO:0000256" key="4">
    <source>
        <dbReference type="ARBA" id="ARBA00022801"/>
    </source>
</evidence>
<keyword evidence="5" id="KW-1035">Host cytoplasm</keyword>
<evidence type="ECO:0000256" key="5">
    <source>
        <dbReference type="ARBA" id="ARBA00023200"/>
    </source>
</evidence>
<organism evidence="8 9">
    <name type="scientific">Ewingella americana</name>
    <dbReference type="NCBI Taxonomy" id="41202"/>
    <lineage>
        <taxon>Bacteria</taxon>
        <taxon>Pseudomonadati</taxon>
        <taxon>Pseudomonadota</taxon>
        <taxon>Gammaproteobacteria</taxon>
        <taxon>Enterobacterales</taxon>
        <taxon>Yersiniaceae</taxon>
        <taxon>Ewingella</taxon>
    </lineage>
</organism>
<dbReference type="GO" id="GO:0042742">
    <property type="term" value="P:defense response to bacterium"/>
    <property type="evidence" value="ECO:0007669"/>
    <property type="project" value="UniProtKB-KW"/>
</dbReference>
<reference evidence="8 9" key="1">
    <citation type="journal article" date="2019" name="Environ. Microbiol.">
        <title>Species interactions and distinct microbial communities in high Arctic permafrost affected cryosols are associated with the CH4 and CO2 gas fluxes.</title>
        <authorList>
            <person name="Altshuler I."/>
            <person name="Hamel J."/>
            <person name="Turney S."/>
            <person name="Magnuson E."/>
            <person name="Levesque R."/>
            <person name="Greer C."/>
            <person name="Whyte L.G."/>
        </authorList>
    </citation>
    <scope>NUCLEOTIDE SEQUENCE [LARGE SCALE GENOMIC DNA]</scope>
    <source>
        <strain evidence="8 9">E4</strain>
    </source>
</reference>
<dbReference type="GO" id="GO:0009253">
    <property type="term" value="P:peptidoglycan catabolic process"/>
    <property type="evidence" value="ECO:0007669"/>
    <property type="project" value="InterPro"/>
</dbReference>
<keyword evidence="6 7" id="KW-0326">Glycosidase</keyword>
<comment type="caution">
    <text evidence="8">The sequence shown here is derived from an EMBL/GenBank/DDBJ whole genome shotgun (WGS) entry which is preliminary data.</text>
</comment>
<gene>
    <name evidence="8" type="ORF">EAH77_19630</name>
</gene>
<name>A0A502GB03_9GAMM</name>
<dbReference type="EMBL" id="RCZD01000012">
    <property type="protein sequence ID" value="TPG57883.1"/>
    <property type="molecule type" value="Genomic_DNA"/>
</dbReference>
<dbReference type="InterPro" id="IPR033907">
    <property type="entry name" value="Endolysin_autolysin"/>
</dbReference>
<evidence type="ECO:0000256" key="1">
    <source>
        <dbReference type="ARBA" id="ARBA00000632"/>
    </source>
</evidence>
<protein>
    <recommendedName>
        <fullName evidence="7">Lysozyme</fullName>
        <ecNumber evidence="7">3.2.1.17</ecNumber>
    </recommendedName>
</protein>
<dbReference type="InterPro" id="IPR002196">
    <property type="entry name" value="Glyco_hydro_24"/>
</dbReference>
<dbReference type="InterPro" id="IPR051018">
    <property type="entry name" value="Bacteriophage_GH24"/>
</dbReference>
<dbReference type="InterPro" id="IPR023347">
    <property type="entry name" value="Lysozyme_dom_sf"/>
</dbReference>
<dbReference type="CDD" id="cd00737">
    <property type="entry name" value="lyz_endolysin_autolysin"/>
    <property type="match status" value="1"/>
</dbReference>
<dbReference type="Gene3D" id="1.10.530.40">
    <property type="match status" value="1"/>
</dbReference>
<keyword evidence="2 7" id="KW-0929">Antimicrobial</keyword>
<dbReference type="SUPFAM" id="SSF53955">
    <property type="entry name" value="Lysozyme-like"/>
    <property type="match status" value="1"/>
</dbReference>
<dbReference type="RefSeq" id="WP_140474487.1">
    <property type="nucleotide sequence ID" value="NZ_RCZD01000012.1"/>
</dbReference>
<comment type="catalytic activity">
    <reaction evidence="1 7">
        <text>Hydrolysis of (1-&gt;4)-beta-linkages between N-acetylmuramic acid and N-acetyl-D-glucosamine residues in a peptidoglycan and between N-acetyl-D-glucosamine residues in chitodextrins.</text>
        <dbReference type="EC" id="3.2.1.17"/>
    </reaction>
</comment>
<dbReference type="InterPro" id="IPR034690">
    <property type="entry name" value="Endolysin_T4_type"/>
</dbReference>
<evidence type="ECO:0000313" key="8">
    <source>
        <dbReference type="EMBL" id="TPG57883.1"/>
    </source>
</evidence>
<dbReference type="HAMAP" id="MF_04110">
    <property type="entry name" value="ENDOLYSIN_T4"/>
    <property type="match status" value="1"/>
</dbReference>
<dbReference type="PANTHER" id="PTHR38107:SF3">
    <property type="entry name" value="LYSOZYME RRRD-RELATED"/>
    <property type="match status" value="1"/>
</dbReference>
<keyword evidence="4 7" id="KW-0378">Hydrolase</keyword>
<comment type="similarity">
    <text evidence="7">Belongs to the glycosyl hydrolase 24 family.</text>
</comment>
<keyword evidence="9" id="KW-1185">Reference proteome</keyword>
<proteinExistence type="inferred from homology"/>
<dbReference type="Proteomes" id="UP000317663">
    <property type="component" value="Unassembled WGS sequence"/>
</dbReference>
<dbReference type="Pfam" id="PF00959">
    <property type="entry name" value="Phage_lysozyme"/>
    <property type="match status" value="1"/>
</dbReference>
<evidence type="ECO:0000256" key="3">
    <source>
        <dbReference type="ARBA" id="ARBA00022638"/>
    </source>
</evidence>